<feature type="region of interest" description="Disordered" evidence="1">
    <location>
        <begin position="212"/>
        <end position="298"/>
    </location>
</feature>
<gene>
    <name evidence="3" type="ORF">TCE0_017f03943</name>
</gene>
<organism evidence="3 4">
    <name type="scientific">Talaromyces pinophilus</name>
    <name type="common">Penicillium pinophilum</name>
    <dbReference type="NCBI Taxonomy" id="128442"/>
    <lineage>
        <taxon>Eukaryota</taxon>
        <taxon>Fungi</taxon>
        <taxon>Dikarya</taxon>
        <taxon>Ascomycota</taxon>
        <taxon>Pezizomycotina</taxon>
        <taxon>Eurotiomycetes</taxon>
        <taxon>Eurotiomycetidae</taxon>
        <taxon>Eurotiales</taxon>
        <taxon>Trichocomaceae</taxon>
        <taxon>Talaromyces</taxon>
        <taxon>Talaromyces sect. Talaromyces</taxon>
    </lineage>
</organism>
<feature type="region of interest" description="Disordered" evidence="1">
    <location>
        <begin position="1"/>
        <end position="189"/>
    </location>
</feature>
<feature type="compositionally biased region" description="Polar residues" evidence="1">
    <location>
        <begin position="168"/>
        <end position="189"/>
    </location>
</feature>
<feature type="compositionally biased region" description="Basic residues" evidence="1">
    <location>
        <begin position="1"/>
        <end position="10"/>
    </location>
</feature>
<accession>A0A6V8H7K7</accession>
<feature type="compositionally biased region" description="Basic and acidic residues" evidence="1">
    <location>
        <begin position="144"/>
        <end position="153"/>
    </location>
</feature>
<feature type="compositionally biased region" description="Basic residues" evidence="1">
    <location>
        <begin position="98"/>
        <end position="107"/>
    </location>
</feature>
<feature type="domain" description="Ubiquitin-like" evidence="2">
    <location>
        <begin position="508"/>
        <end position="590"/>
    </location>
</feature>
<dbReference type="AlphaFoldDB" id="A0A6V8H7K7"/>
<dbReference type="InterPro" id="IPR054464">
    <property type="entry name" value="ULD_fung"/>
</dbReference>
<comment type="caution">
    <text evidence="3">The sequence shown here is derived from an EMBL/GenBank/DDBJ whole genome shotgun (WGS) entry which is preliminary data.</text>
</comment>
<reference evidence="4" key="1">
    <citation type="journal article" date="2015" name="Genome Announc.">
        <title>Draft genome sequence of Talaromyces cellulolyticus strain Y-94, a source of lignocellulosic biomass-degrading enzymes.</title>
        <authorList>
            <person name="Fujii T."/>
            <person name="Koike H."/>
            <person name="Sawayama S."/>
            <person name="Yano S."/>
            <person name="Inoue H."/>
        </authorList>
    </citation>
    <scope>NUCLEOTIDE SEQUENCE [LARGE SCALE GENOMIC DNA]</scope>
    <source>
        <strain evidence="4">Y-94</strain>
    </source>
</reference>
<proteinExistence type="predicted"/>
<name>A0A6V8H7K7_TALPI</name>
<feature type="compositionally biased region" description="Pro residues" evidence="1">
    <location>
        <begin position="599"/>
        <end position="610"/>
    </location>
</feature>
<feature type="compositionally biased region" description="Basic and acidic residues" evidence="1">
    <location>
        <begin position="351"/>
        <end position="361"/>
    </location>
</feature>
<feature type="compositionally biased region" description="Pro residues" evidence="1">
    <location>
        <begin position="255"/>
        <end position="266"/>
    </location>
</feature>
<dbReference type="Proteomes" id="UP000053095">
    <property type="component" value="Unassembled WGS sequence"/>
</dbReference>
<feature type="compositionally biased region" description="Low complexity" evidence="1">
    <location>
        <begin position="154"/>
        <end position="163"/>
    </location>
</feature>
<feature type="compositionally biased region" description="Acidic residues" evidence="1">
    <location>
        <begin position="29"/>
        <end position="44"/>
    </location>
</feature>
<dbReference type="EMBL" id="DF933813">
    <property type="protein sequence ID" value="GAM35531.1"/>
    <property type="molecule type" value="Genomic_DNA"/>
</dbReference>
<evidence type="ECO:0000313" key="3">
    <source>
        <dbReference type="EMBL" id="GAM35531.1"/>
    </source>
</evidence>
<feature type="region of interest" description="Disordered" evidence="1">
    <location>
        <begin position="589"/>
        <end position="655"/>
    </location>
</feature>
<evidence type="ECO:0000313" key="4">
    <source>
        <dbReference type="Proteomes" id="UP000053095"/>
    </source>
</evidence>
<feature type="region of interest" description="Disordered" evidence="1">
    <location>
        <begin position="327"/>
        <end position="361"/>
    </location>
</feature>
<keyword evidence="4" id="KW-1185">Reference proteome</keyword>
<evidence type="ECO:0000259" key="2">
    <source>
        <dbReference type="Pfam" id="PF22893"/>
    </source>
</evidence>
<feature type="compositionally biased region" description="Basic and acidic residues" evidence="1">
    <location>
        <begin position="108"/>
        <end position="119"/>
    </location>
</feature>
<evidence type="ECO:0000256" key="1">
    <source>
        <dbReference type="SAM" id="MobiDB-lite"/>
    </source>
</evidence>
<protein>
    <recommendedName>
        <fullName evidence="2">Ubiquitin-like domain-containing protein</fullName>
    </recommendedName>
</protein>
<sequence length="655" mass="69906">MINPRSRYRAKSSSVPKQRFSIHISDSADTSDSDQSYTDDEDSSGEVVSPPSVTGSQQDFGEWAHLSYPDELGSSDVASHPGTSRHSRDRGAVPASRSHSRSGRRYSRRDVRPQREAFHQRTQRRHRSPESPDSADSAEDLVEDYGHRPERRAWPPAAAAAAAVGGYAQSSSSGPSYNVFPNGTAAHQQQHYPHLGPALPPSDQLVRFGPLAPMGRSGQYGNTSPPYGYGGGSHFPPPHAGGMPPFFGHDQLPGHPGPHPAHLPPHQPRDRSRGQSPPEPPPLSHMVPHHTNAHFGAPPFGSPDLIPYGANGYMPFNPNFPPMPPGMLGHPLFGPIPRQPESPSATSQADSAKEKEAKEVKDAKDEAIARLEKLILDERAEREARDAAREAAIAKAAADKLAAEERAAAEKKIADEAAANARAAALAEAEQRAAEAAVAAQKAAEELAAAAAAEARKSAEEAAAAAAEEAKKAAEEATAAAAAAAAAEATKAAEEAAAKAAKKPPPEKKKPIKFKDAVGRKFNFPFHLCSTWQGMEELIRQAFLHVEVIGPHVAEGHYDLVGPSGDIILPQVWETVVEPDWTITMHMWPIPEKPKEPDPPPAEAAAAPPPEEPKKKADAPAPAGKKPKAVRAEAGSFAMWMMGNNRPKPKQPLKA</sequence>
<dbReference type="Pfam" id="PF22893">
    <property type="entry name" value="ULD_2"/>
    <property type="match status" value="1"/>
</dbReference>